<comment type="caution">
    <text evidence="6">The sequence shown here is derived from an EMBL/GenBank/DDBJ whole genome shotgun (WGS) entry which is preliminary data.</text>
</comment>
<accession>A0ABD7V622</accession>
<evidence type="ECO:0000313" key="7">
    <source>
        <dbReference type="Proteomes" id="UP000360750"/>
    </source>
</evidence>
<protein>
    <submittedName>
        <fullName evidence="6">Uncharacterized HTH-type transcriptional regulator yusO</fullName>
    </submittedName>
</protein>
<dbReference type="PROSITE" id="PS01117">
    <property type="entry name" value="HTH_MARR_1"/>
    <property type="match status" value="1"/>
</dbReference>
<sequence length="210" mass="23199">MSEENQRPSGADQSIESASAALVAFLDRLLDLGRPETMENLAATDITFSQLRVLCTLGSHGGPMPVNAIAEQVQLSLAAAGRTVDKLVCAGFVDRREDPDDRRIKRVSLTDDGTRYLETHLALQHDTVRRFVAGLPAEMRDNLCAALQPIVYDSVDHFLLEPEPGRKVSWPHRAPTANLRGRCPRTPSDTDVHPHEVDRDRATSAISRDR</sequence>
<evidence type="ECO:0000259" key="5">
    <source>
        <dbReference type="PROSITE" id="PS50995"/>
    </source>
</evidence>
<feature type="domain" description="HTH marR-type" evidence="5">
    <location>
        <begin position="19"/>
        <end position="152"/>
    </location>
</feature>
<dbReference type="EMBL" id="CAACYD010000007">
    <property type="protein sequence ID" value="VFA89596.1"/>
    <property type="molecule type" value="Genomic_DNA"/>
</dbReference>
<dbReference type="PROSITE" id="PS50995">
    <property type="entry name" value="HTH_MARR_2"/>
    <property type="match status" value="1"/>
</dbReference>
<keyword evidence="1" id="KW-0805">Transcription regulation</keyword>
<dbReference type="SUPFAM" id="SSF46785">
    <property type="entry name" value="Winged helix' DNA-binding domain"/>
    <property type="match status" value="1"/>
</dbReference>
<dbReference type="PANTHER" id="PTHR42756:SF1">
    <property type="entry name" value="TRANSCRIPTIONAL REPRESSOR OF EMRAB OPERON"/>
    <property type="match status" value="1"/>
</dbReference>
<gene>
    <name evidence="6" type="primary">yusO_2</name>
    <name evidence="6" type="ORF">NCTC8139_03163</name>
</gene>
<dbReference type="InterPro" id="IPR000835">
    <property type="entry name" value="HTH_MarR-typ"/>
</dbReference>
<evidence type="ECO:0000256" key="4">
    <source>
        <dbReference type="SAM" id="MobiDB-lite"/>
    </source>
</evidence>
<keyword evidence="3" id="KW-0804">Transcription</keyword>
<feature type="compositionally biased region" description="Basic and acidic residues" evidence="4">
    <location>
        <begin position="188"/>
        <end position="210"/>
    </location>
</feature>
<evidence type="ECO:0000256" key="3">
    <source>
        <dbReference type="ARBA" id="ARBA00023163"/>
    </source>
</evidence>
<dbReference type="PANTHER" id="PTHR42756">
    <property type="entry name" value="TRANSCRIPTIONAL REGULATOR, MARR"/>
    <property type="match status" value="1"/>
</dbReference>
<dbReference type="GO" id="GO:0003677">
    <property type="term" value="F:DNA binding"/>
    <property type="evidence" value="ECO:0007669"/>
    <property type="project" value="UniProtKB-KW"/>
</dbReference>
<dbReference type="Proteomes" id="UP000360750">
    <property type="component" value="Unassembled WGS sequence"/>
</dbReference>
<dbReference type="SMART" id="SM00347">
    <property type="entry name" value="HTH_MARR"/>
    <property type="match status" value="1"/>
</dbReference>
<dbReference type="InterPro" id="IPR036388">
    <property type="entry name" value="WH-like_DNA-bd_sf"/>
</dbReference>
<evidence type="ECO:0000256" key="1">
    <source>
        <dbReference type="ARBA" id="ARBA00023015"/>
    </source>
</evidence>
<reference evidence="6 7" key="1">
    <citation type="submission" date="2019-02" db="EMBL/GenBank/DDBJ databases">
        <authorList>
            <consortium name="Pathogen Informatics"/>
        </authorList>
    </citation>
    <scope>NUCLEOTIDE SEQUENCE [LARGE SCALE GENOMIC DNA]</scope>
    <source>
        <strain evidence="6 7">3012STDY6756503</strain>
    </source>
</reference>
<evidence type="ECO:0000256" key="2">
    <source>
        <dbReference type="ARBA" id="ARBA00023125"/>
    </source>
</evidence>
<feature type="region of interest" description="Disordered" evidence="4">
    <location>
        <begin position="169"/>
        <end position="210"/>
    </location>
</feature>
<evidence type="ECO:0000313" key="6">
    <source>
        <dbReference type="EMBL" id="VFA89596.1"/>
    </source>
</evidence>
<dbReference type="InterPro" id="IPR023187">
    <property type="entry name" value="Tscrpt_reg_MarR-type_CS"/>
</dbReference>
<dbReference type="GO" id="GO:0006355">
    <property type="term" value="P:regulation of DNA-templated transcription"/>
    <property type="evidence" value="ECO:0007669"/>
    <property type="project" value="UniProtKB-ARBA"/>
</dbReference>
<organism evidence="6 7">
    <name type="scientific">Gordonia paraffinivorans</name>
    <dbReference type="NCBI Taxonomy" id="175628"/>
    <lineage>
        <taxon>Bacteria</taxon>
        <taxon>Bacillati</taxon>
        <taxon>Actinomycetota</taxon>
        <taxon>Actinomycetes</taxon>
        <taxon>Mycobacteriales</taxon>
        <taxon>Gordoniaceae</taxon>
        <taxon>Gordonia</taxon>
    </lineage>
</organism>
<dbReference type="Pfam" id="PF01047">
    <property type="entry name" value="MarR"/>
    <property type="match status" value="1"/>
</dbReference>
<dbReference type="PRINTS" id="PR00598">
    <property type="entry name" value="HTHMARR"/>
</dbReference>
<proteinExistence type="predicted"/>
<keyword evidence="2" id="KW-0238">DNA-binding</keyword>
<name>A0ABD7V622_9ACTN</name>
<dbReference type="Gene3D" id="1.10.10.10">
    <property type="entry name" value="Winged helix-like DNA-binding domain superfamily/Winged helix DNA-binding domain"/>
    <property type="match status" value="1"/>
</dbReference>
<dbReference type="InterPro" id="IPR036390">
    <property type="entry name" value="WH_DNA-bd_sf"/>
</dbReference>
<dbReference type="AlphaFoldDB" id="A0ABD7V622"/>